<dbReference type="GO" id="GO:0071949">
    <property type="term" value="F:FAD binding"/>
    <property type="evidence" value="ECO:0007669"/>
    <property type="project" value="InterPro"/>
</dbReference>
<dbReference type="InterPro" id="IPR050416">
    <property type="entry name" value="FAD-linked_Oxidoreductase"/>
</dbReference>
<protein>
    <recommendedName>
        <fullName evidence="6">FAD-binding PCMH-type domain-containing protein</fullName>
    </recommendedName>
</protein>
<proteinExistence type="inferred from homology"/>
<dbReference type="Gene3D" id="3.40.462.20">
    <property type="match status" value="1"/>
</dbReference>
<dbReference type="InterPro" id="IPR012951">
    <property type="entry name" value="BBE"/>
</dbReference>
<dbReference type="EMBL" id="JAJSPL020000057">
    <property type="protein sequence ID" value="KAK7731110.1"/>
    <property type="molecule type" value="Genomic_DNA"/>
</dbReference>
<evidence type="ECO:0000256" key="2">
    <source>
        <dbReference type="ARBA" id="ARBA00022630"/>
    </source>
</evidence>
<feature type="domain" description="FAD-binding PCMH-type" evidence="6">
    <location>
        <begin position="39"/>
        <end position="250"/>
    </location>
</feature>
<dbReference type="Gene3D" id="3.30.465.10">
    <property type="match status" value="2"/>
</dbReference>
<evidence type="ECO:0000256" key="1">
    <source>
        <dbReference type="ARBA" id="ARBA00005466"/>
    </source>
</evidence>
<dbReference type="InterPro" id="IPR016169">
    <property type="entry name" value="FAD-bd_PCMH_sub2"/>
</dbReference>
<dbReference type="Pfam" id="PF01565">
    <property type="entry name" value="FAD_binding_4"/>
    <property type="match status" value="1"/>
</dbReference>
<evidence type="ECO:0000313" key="7">
    <source>
        <dbReference type="EMBL" id="KAK7731110.1"/>
    </source>
</evidence>
<keyword evidence="8" id="KW-1185">Reference proteome</keyword>
<dbReference type="InterPro" id="IPR036318">
    <property type="entry name" value="FAD-bd_PCMH-like_sf"/>
</dbReference>
<dbReference type="Proteomes" id="UP001320245">
    <property type="component" value="Unassembled WGS sequence"/>
</dbReference>
<keyword evidence="4" id="KW-0274">FAD</keyword>
<dbReference type="GO" id="GO:0016491">
    <property type="term" value="F:oxidoreductase activity"/>
    <property type="evidence" value="ECO:0007669"/>
    <property type="project" value="UniProtKB-KW"/>
</dbReference>
<sequence length="518" mass="56592">MVDIKTIFTDSGNGWSPDTKIRFPDDEEFAKVTTRWASYKPPTYAAAISPATEEDVVKTVKLATKHGIHFLATAGRHGYSTVFGKLQNGLAMDLRQLNSIELDTRAETVTIGGGVTTGEVLDPLYEAGFDLREWLVTDAANFPLGRWLRNPKMRRSIPGNDYQLTDMREIATGSCSATGLVGTTLGGGVCRYSGVHGLLIDSLLSLRVVTASGEVVEASATSEPELFWGMRGAGANLGVVTSATYRIHRIADDPRSRGNATNIDFVIPAPMAPAYFEMLEKHFGGDRMPQNLAPMSIVIFDPERAVPQILGTWAYLGPEDEAREVIAPLLALGPPVIAVQNIPTNKLLHAAAFGFVPVIQRDSRIRSAYSANMKNISGPALQDAFDKMCALYEAHPDARGSAIEMEHFPNQAMAAVPDEETAYPWRDSRNNIICLFSWQDPNSSAPKAVAELGPQLRADLCKAGGYDDVSVYVSYSQGDETLEQVYGRRKLPRLAALKKAWDPNNVFGYNFTLPTEYP</sequence>
<dbReference type="PANTHER" id="PTHR42973">
    <property type="entry name" value="BINDING OXIDOREDUCTASE, PUTATIVE (AFU_ORTHOLOGUE AFUA_1G17690)-RELATED"/>
    <property type="match status" value="1"/>
</dbReference>
<gene>
    <name evidence="7" type="ORF">SLS53_008828</name>
</gene>
<comment type="similarity">
    <text evidence="1">Belongs to the oxygen-dependent FAD-linked oxidoreductase family.</text>
</comment>
<name>A0AAN9TY70_9PEZI</name>
<keyword evidence="3" id="KW-0732">Signal</keyword>
<reference evidence="7 8" key="1">
    <citation type="journal article" date="2023" name="PLoS ONE">
        <title>Cytospora paraplurivora sp. nov. isolated from orchards with fruit tree decline syndrome in Ontario, Canada.</title>
        <authorList>
            <person name="Ilyukhin E."/>
            <person name="Nguyen H.D.T."/>
            <person name="Castle A.J."/>
            <person name="Ellouze W."/>
        </authorList>
    </citation>
    <scope>NUCLEOTIDE SEQUENCE [LARGE SCALE GENOMIC DNA]</scope>
    <source>
        <strain evidence="7 8">FDS-564</strain>
    </source>
</reference>
<comment type="caution">
    <text evidence="7">The sequence shown here is derived from an EMBL/GenBank/DDBJ whole genome shotgun (WGS) entry which is preliminary data.</text>
</comment>
<dbReference type="InterPro" id="IPR016166">
    <property type="entry name" value="FAD-bd_PCMH"/>
</dbReference>
<dbReference type="Pfam" id="PF08031">
    <property type="entry name" value="BBE"/>
    <property type="match status" value="1"/>
</dbReference>
<evidence type="ECO:0000256" key="5">
    <source>
        <dbReference type="ARBA" id="ARBA00023002"/>
    </source>
</evidence>
<dbReference type="PANTHER" id="PTHR42973:SF32">
    <property type="entry name" value="FAD-LINKED OXIDOREDUCTASE AFOF"/>
    <property type="match status" value="1"/>
</dbReference>
<dbReference type="PROSITE" id="PS51387">
    <property type="entry name" value="FAD_PCMH"/>
    <property type="match status" value="1"/>
</dbReference>
<accession>A0AAN9TY70</accession>
<organism evidence="7 8">
    <name type="scientific">Cytospora paraplurivora</name>
    <dbReference type="NCBI Taxonomy" id="2898453"/>
    <lineage>
        <taxon>Eukaryota</taxon>
        <taxon>Fungi</taxon>
        <taxon>Dikarya</taxon>
        <taxon>Ascomycota</taxon>
        <taxon>Pezizomycotina</taxon>
        <taxon>Sordariomycetes</taxon>
        <taxon>Sordariomycetidae</taxon>
        <taxon>Diaporthales</taxon>
        <taxon>Cytosporaceae</taxon>
        <taxon>Cytospora</taxon>
    </lineage>
</organism>
<dbReference type="InterPro" id="IPR006094">
    <property type="entry name" value="Oxid_FAD_bind_N"/>
</dbReference>
<dbReference type="SUPFAM" id="SSF56176">
    <property type="entry name" value="FAD-binding/transporter-associated domain-like"/>
    <property type="match status" value="2"/>
</dbReference>
<keyword evidence="2" id="KW-0285">Flavoprotein</keyword>
<dbReference type="AlphaFoldDB" id="A0AAN9TY70"/>
<evidence type="ECO:0000259" key="6">
    <source>
        <dbReference type="PROSITE" id="PS51387"/>
    </source>
</evidence>
<keyword evidence="5" id="KW-0560">Oxidoreductase</keyword>
<evidence type="ECO:0000256" key="4">
    <source>
        <dbReference type="ARBA" id="ARBA00022827"/>
    </source>
</evidence>
<evidence type="ECO:0000313" key="8">
    <source>
        <dbReference type="Proteomes" id="UP001320245"/>
    </source>
</evidence>
<evidence type="ECO:0000256" key="3">
    <source>
        <dbReference type="ARBA" id="ARBA00022729"/>
    </source>
</evidence>